<sequence>MIKGFFDNTGAVAGVFSVVGLVVVALVIALITNVVRRRRAKRFDREIAEAAAEAAAAPAPIFLDDDDDRRGYVGGGYDADGGYAEYGARGPYSDVSSHGTYAQPPMSHGHESYGMREMGMGLQPGEIYNPYGTVNSSAGMAGAGVARARSTRDPSAGLQEGSTPYPAFARPGYHGASPYASPANNMGDNPAAFSPQPRAAATGFDRGPGSPEYDLLEAAGMGAGAGGQRGISLNHDPHAVQQPYLSNPYQPSSQAELLRNPSQARSAESAIGSGYTSPGLSGSPPPKEAAPYAQHYAVPVEEDAYGGYVEDHHPQASGHTYGAQGRYESDEEEVEVPRVLKVRFRSVSIFGDVWS</sequence>
<reference evidence="3" key="1">
    <citation type="submission" date="2020-07" db="EMBL/GenBank/DDBJ databases">
        <authorList>
            <person name="Nieuwenhuis M."/>
            <person name="Van De Peppel L.J.J."/>
        </authorList>
    </citation>
    <scope>NUCLEOTIDE SEQUENCE</scope>
    <source>
        <strain evidence="3">AP01</strain>
        <tissue evidence="3">Mycelium</tissue>
    </source>
</reference>
<evidence type="ECO:0000313" key="3">
    <source>
        <dbReference type="EMBL" id="KAG5644447.1"/>
    </source>
</evidence>
<name>A0A9P7G5H9_9AGAR</name>
<dbReference type="AlphaFoldDB" id="A0A9P7G5H9"/>
<dbReference type="EMBL" id="JABCKV010000069">
    <property type="protein sequence ID" value="KAG5644447.1"/>
    <property type="molecule type" value="Genomic_DNA"/>
</dbReference>
<dbReference type="Proteomes" id="UP000775547">
    <property type="component" value="Unassembled WGS sequence"/>
</dbReference>
<organism evidence="3 4">
    <name type="scientific">Asterophora parasitica</name>
    <dbReference type="NCBI Taxonomy" id="117018"/>
    <lineage>
        <taxon>Eukaryota</taxon>
        <taxon>Fungi</taxon>
        <taxon>Dikarya</taxon>
        <taxon>Basidiomycota</taxon>
        <taxon>Agaricomycotina</taxon>
        <taxon>Agaricomycetes</taxon>
        <taxon>Agaricomycetidae</taxon>
        <taxon>Agaricales</taxon>
        <taxon>Tricholomatineae</taxon>
        <taxon>Lyophyllaceae</taxon>
        <taxon>Asterophora</taxon>
    </lineage>
</organism>
<comment type="caution">
    <text evidence="3">The sequence shown here is derived from an EMBL/GenBank/DDBJ whole genome shotgun (WGS) entry which is preliminary data.</text>
</comment>
<evidence type="ECO:0000256" key="2">
    <source>
        <dbReference type="SAM" id="Phobius"/>
    </source>
</evidence>
<keyword evidence="2" id="KW-1133">Transmembrane helix</keyword>
<protein>
    <submittedName>
        <fullName evidence="3">Uncharacterized protein</fullName>
    </submittedName>
</protein>
<dbReference type="OrthoDB" id="3068832at2759"/>
<feature type="region of interest" description="Disordered" evidence="1">
    <location>
        <begin position="308"/>
        <end position="334"/>
    </location>
</feature>
<accession>A0A9P7G5H9</accession>
<proteinExistence type="predicted"/>
<keyword evidence="4" id="KW-1185">Reference proteome</keyword>
<gene>
    <name evidence="3" type="ORF">DXG03_008346</name>
</gene>
<keyword evidence="2" id="KW-0472">Membrane</keyword>
<evidence type="ECO:0000313" key="4">
    <source>
        <dbReference type="Proteomes" id="UP000775547"/>
    </source>
</evidence>
<reference evidence="3" key="2">
    <citation type="submission" date="2021-10" db="EMBL/GenBank/DDBJ databases">
        <title>Phylogenomics reveals ancestral predisposition of the termite-cultivated fungus Termitomyces towards a domesticated lifestyle.</title>
        <authorList>
            <person name="Auxier B."/>
            <person name="Grum-Grzhimaylo A."/>
            <person name="Cardenas M.E."/>
            <person name="Lodge J.D."/>
            <person name="Laessoe T."/>
            <person name="Pedersen O."/>
            <person name="Smith M.E."/>
            <person name="Kuyper T.W."/>
            <person name="Franco-Molano E.A."/>
            <person name="Baroni T.J."/>
            <person name="Aanen D.K."/>
        </authorList>
    </citation>
    <scope>NUCLEOTIDE SEQUENCE</scope>
    <source>
        <strain evidence="3">AP01</strain>
        <tissue evidence="3">Mycelium</tissue>
    </source>
</reference>
<feature type="compositionally biased region" description="Polar residues" evidence="1">
    <location>
        <begin position="243"/>
        <end position="266"/>
    </location>
</feature>
<feature type="transmembrane region" description="Helical" evidence="2">
    <location>
        <begin position="12"/>
        <end position="35"/>
    </location>
</feature>
<evidence type="ECO:0000256" key="1">
    <source>
        <dbReference type="SAM" id="MobiDB-lite"/>
    </source>
</evidence>
<keyword evidence="2" id="KW-0812">Transmembrane</keyword>
<feature type="region of interest" description="Disordered" evidence="1">
    <location>
        <begin position="150"/>
        <end position="291"/>
    </location>
</feature>